<dbReference type="InterPro" id="IPR052981">
    <property type="entry name" value="Ingression_C2_domain"/>
</dbReference>
<keyword evidence="2" id="KW-0106">Calcium</keyword>
<dbReference type="Gene3D" id="1.10.238.10">
    <property type="entry name" value="EF-hand"/>
    <property type="match status" value="2"/>
</dbReference>
<evidence type="ECO:0000259" key="5">
    <source>
        <dbReference type="PROSITE" id="PS50222"/>
    </source>
</evidence>
<dbReference type="InterPro" id="IPR000008">
    <property type="entry name" value="C2_dom"/>
</dbReference>
<dbReference type="Pfam" id="PF00168">
    <property type="entry name" value="C2"/>
    <property type="match status" value="3"/>
</dbReference>
<dbReference type="InterPro" id="IPR018247">
    <property type="entry name" value="EF_Hand_1_Ca_BS"/>
</dbReference>
<dbReference type="GO" id="GO:0005509">
    <property type="term" value="F:calcium ion binding"/>
    <property type="evidence" value="ECO:0007669"/>
    <property type="project" value="InterPro"/>
</dbReference>
<dbReference type="PROSITE" id="PS50222">
    <property type="entry name" value="EF_HAND_2"/>
    <property type="match status" value="4"/>
</dbReference>
<feature type="domain" description="EF-hand" evidence="5">
    <location>
        <begin position="566"/>
        <end position="601"/>
    </location>
</feature>
<dbReference type="InterPro" id="IPR035892">
    <property type="entry name" value="C2_domain_sf"/>
</dbReference>
<feature type="domain" description="C2" evidence="4">
    <location>
        <begin position="230"/>
        <end position="350"/>
    </location>
</feature>
<reference evidence="6 7" key="1">
    <citation type="submission" date="2019-07" db="EMBL/GenBank/DDBJ databases">
        <title>Genomes of Cafeteria roenbergensis.</title>
        <authorList>
            <person name="Fischer M.G."/>
            <person name="Hackl T."/>
            <person name="Roman M."/>
        </authorList>
    </citation>
    <scope>NUCLEOTIDE SEQUENCE [LARGE SCALE GENOMIC DNA]</scope>
    <source>
        <strain evidence="6 7">BVI</strain>
    </source>
</reference>
<dbReference type="SMART" id="SM00054">
    <property type="entry name" value="EFh"/>
    <property type="match status" value="4"/>
</dbReference>
<dbReference type="Gene3D" id="2.60.40.150">
    <property type="entry name" value="C2 domain"/>
    <property type="match status" value="3"/>
</dbReference>
<dbReference type="SUPFAM" id="SSF47473">
    <property type="entry name" value="EF-hand"/>
    <property type="match status" value="1"/>
</dbReference>
<evidence type="ECO:0000256" key="3">
    <source>
        <dbReference type="SAM" id="MobiDB-lite"/>
    </source>
</evidence>
<feature type="domain" description="C2" evidence="4">
    <location>
        <begin position="73"/>
        <end position="211"/>
    </location>
</feature>
<dbReference type="InterPro" id="IPR011992">
    <property type="entry name" value="EF-hand-dom_pair"/>
</dbReference>
<dbReference type="PROSITE" id="PS00018">
    <property type="entry name" value="EF_HAND_1"/>
    <property type="match status" value="4"/>
</dbReference>
<dbReference type="CDD" id="cd00030">
    <property type="entry name" value="C2"/>
    <property type="match status" value="2"/>
</dbReference>
<keyword evidence="1" id="KW-0677">Repeat</keyword>
<feature type="domain" description="EF-hand" evidence="5">
    <location>
        <begin position="801"/>
        <end position="836"/>
    </location>
</feature>
<feature type="region of interest" description="Disordered" evidence="3">
    <location>
        <begin position="504"/>
        <end position="566"/>
    </location>
</feature>
<proteinExistence type="predicted"/>
<organism evidence="6 7">
    <name type="scientific">Cafeteria roenbergensis</name>
    <name type="common">Marine flagellate</name>
    <dbReference type="NCBI Taxonomy" id="33653"/>
    <lineage>
        <taxon>Eukaryota</taxon>
        <taxon>Sar</taxon>
        <taxon>Stramenopiles</taxon>
        <taxon>Bigyra</taxon>
        <taxon>Opalozoa</taxon>
        <taxon>Bicosoecida</taxon>
        <taxon>Cafeteriaceae</taxon>
        <taxon>Cafeteria</taxon>
    </lineage>
</organism>
<dbReference type="PANTHER" id="PTHR47052:SF3">
    <property type="entry name" value="INGRESSION PROTEIN 1"/>
    <property type="match status" value="1"/>
</dbReference>
<dbReference type="Proteomes" id="UP000323011">
    <property type="component" value="Unassembled WGS sequence"/>
</dbReference>
<feature type="region of interest" description="Disordered" evidence="3">
    <location>
        <begin position="663"/>
        <end position="686"/>
    </location>
</feature>
<evidence type="ECO:0000259" key="4">
    <source>
        <dbReference type="PROSITE" id="PS50004"/>
    </source>
</evidence>
<keyword evidence="7" id="KW-1185">Reference proteome</keyword>
<dbReference type="SUPFAM" id="SSF49562">
    <property type="entry name" value="C2 domain (Calcium/lipid-binding domain, CaLB)"/>
    <property type="match status" value="3"/>
</dbReference>
<dbReference type="FunFam" id="1.10.238.10:FF:000003">
    <property type="entry name" value="Calmodulin A"/>
    <property type="match status" value="1"/>
</dbReference>
<evidence type="ECO:0000256" key="2">
    <source>
        <dbReference type="ARBA" id="ARBA00022837"/>
    </source>
</evidence>
<dbReference type="PROSITE" id="PS50004">
    <property type="entry name" value="C2"/>
    <property type="match status" value="3"/>
</dbReference>
<dbReference type="InterPro" id="IPR002048">
    <property type="entry name" value="EF_hand_dom"/>
</dbReference>
<name>A0A5A8C0K4_CAFRO</name>
<feature type="compositionally biased region" description="Low complexity" evidence="3">
    <location>
        <begin position="8"/>
        <end position="23"/>
    </location>
</feature>
<comment type="caution">
    <text evidence="6">The sequence shown here is derived from an EMBL/GenBank/DDBJ whole genome shotgun (WGS) entry which is preliminary data.</text>
</comment>
<feature type="domain" description="C2" evidence="4">
    <location>
        <begin position="360"/>
        <end position="476"/>
    </location>
</feature>
<gene>
    <name evidence="6" type="ORF">FNF29_08117</name>
</gene>
<dbReference type="SMART" id="SM00239">
    <property type="entry name" value="C2"/>
    <property type="match status" value="3"/>
</dbReference>
<accession>A0A5A8C0K4</accession>
<dbReference type="OMA" id="HILICMG"/>
<evidence type="ECO:0000313" key="7">
    <source>
        <dbReference type="Proteomes" id="UP000323011"/>
    </source>
</evidence>
<protein>
    <submittedName>
        <fullName evidence="6">Uncharacterized protein</fullName>
    </submittedName>
</protein>
<dbReference type="CDD" id="cd00051">
    <property type="entry name" value="EFh"/>
    <property type="match status" value="2"/>
</dbReference>
<dbReference type="PANTHER" id="PTHR47052">
    <property type="entry name" value="CONSERVED SERINE PROLINE-RICH PROTEIN (AFU_ORTHOLOGUE AFUA_2G01790)"/>
    <property type="match status" value="1"/>
</dbReference>
<evidence type="ECO:0000256" key="1">
    <source>
        <dbReference type="ARBA" id="ARBA00022737"/>
    </source>
</evidence>
<feature type="region of interest" description="Disordered" evidence="3">
    <location>
        <begin position="1"/>
        <end position="53"/>
    </location>
</feature>
<dbReference type="EMBL" id="VLTN01000091">
    <property type="protein sequence ID" value="KAA0146344.1"/>
    <property type="molecule type" value="Genomic_DNA"/>
</dbReference>
<dbReference type="AlphaFoldDB" id="A0A5A8C0K4"/>
<feature type="domain" description="EF-hand" evidence="5">
    <location>
        <begin position="602"/>
        <end position="637"/>
    </location>
</feature>
<feature type="domain" description="EF-hand" evidence="5">
    <location>
        <begin position="841"/>
        <end position="876"/>
    </location>
</feature>
<dbReference type="Pfam" id="PF13499">
    <property type="entry name" value="EF-hand_7"/>
    <property type="match status" value="2"/>
</dbReference>
<evidence type="ECO:0000313" key="6">
    <source>
        <dbReference type="EMBL" id="KAA0146344.1"/>
    </source>
</evidence>
<sequence length="884" mass="94670">MGSPTKPAAADAPAAAGASTAADSDSESDGLPAPPPPPPEGTVGPVGGSQGAASAAAGGAAAAAGAEELALAGTEGLEAIAAAFQFVQAGRFTVTLSHGDEIYKPDKRGQSSKIDAYVKFEVGRGSARPVRAKSSTIKNTGSTPSWADEEVQLDLMDPLSLVQEGNVVLNYEVWDRNMFADTKLGEGSVSVLRFFAAGAKNPRGEGMRHWLPLTLTPSGRRGGQAQRPQPAGKLLATLRFQPARPGLLVVTTFSAQNLRNMDMFSQQDPYVALELEDQVARGSTVPRGGTEPNFREEELEIRVTRQNWSKPLRVALYDEDPGRDDFIGDCLLGLLALTSLAPGGKGAVENTMQLQAGGKAAGQIHLGFRFYPAGELRLEVTEGRRLASRETVGQMDPYVTITLGGSRHPVTLRTKTDSRAGSDPVWNEVLTFDVVSEHEARIEVWDYDVFSADDVVGGATMSLLPVFKAGVRDHWFRLALRSQWGRVEAAGEVYIKADFTGPPGVRFPQRQPDMDSFDESERVARSGERVKDLVAKTSGGAGDGTGRDPTTGRASTDAPPSSGGEFDDQEVVDAFAFLDLDGNQHLSAAELRHVLVCMGELITDEEIDEMVRMVDADGDGQISFDEFRTLAMHPDPASAEFDLLVRGGDKEPADVATRAIEDRTAASGAGGRAPPPPPSGPGAALAAVGNRSDDVAREKLAREKRKNYLQRFASDQRLRVADLQRAWEKLLADRPMPAGGAAAIAAAGWSDLVSFQDMCDVFAAEPTGEARQLYNVFVDPDLGRVPLRRLLLALCSFAGADRSTRVNLCFYLFDDDKSGTIDEDELREILRANHLASDASQIESKARHVLAQADKDGDGQIDMDEFVVLASKMPNLLFPQLADG</sequence>
<feature type="compositionally biased region" description="Basic and acidic residues" evidence="3">
    <location>
        <begin position="519"/>
        <end position="534"/>
    </location>
</feature>